<evidence type="ECO:0000259" key="1">
    <source>
        <dbReference type="Pfam" id="PF00385"/>
    </source>
</evidence>
<reference evidence="3 4" key="1">
    <citation type="submission" date="2021-09" db="EMBL/GenBank/DDBJ databases">
        <title>Genomic insights and catalytic innovation underlie evolution of tropane alkaloids biosynthesis.</title>
        <authorList>
            <person name="Wang Y.-J."/>
            <person name="Tian T."/>
            <person name="Huang J.-P."/>
            <person name="Huang S.-X."/>
        </authorList>
    </citation>
    <scope>NUCLEOTIDE SEQUENCE [LARGE SCALE GENOMIC DNA]</scope>
    <source>
        <strain evidence="3">KIB-2018</strain>
        <tissue evidence="3">Leaf</tissue>
    </source>
</reference>
<dbReference type="Proteomes" id="UP001159364">
    <property type="component" value="Linkage Group LG10"/>
</dbReference>
<keyword evidence="4" id="KW-1185">Reference proteome</keyword>
<evidence type="ECO:0000313" key="3">
    <source>
        <dbReference type="EMBL" id="KAJ8751935.1"/>
    </source>
</evidence>
<protein>
    <recommendedName>
        <fullName evidence="5">Chromo domain-containing protein</fullName>
    </recommendedName>
</protein>
<dbReference type="Pfam" id="PF24626">
    <property type="entry name" value="SH3_Tf2-1"/>
    <property type="match status" value="1"/>
</dbReference>
<evidence type="ECO:0000313" key="4">
    <source>
        <dbReference type="Proteomes" id="UP001159364"/>
    </source>
</evidence>
<gene>
    <name evidence="3" type="ORF">K2173_000681</name>
</gene>
<dbReference type="InterPro" id="IPR016197">
    <property type="entry name" value="Chromo-like_dom_sf"/>
</dbReference>
<dbReference type="AlphaFoldDB" id="A0AAV8SJ54"/>
<accession>A0AAV8SJ54</accession>
<dbReference type="PANTHER" id="PTHR46148">
    <property type="entry name" value="CHROMO DOMAIN-CONTAINING PROTEIN"/>
    <property type="match status" value="1"/>
</dbReference>
<evidence type="ECO:0008006" key="5">
    <source>
        <dbReference type="Google" id="ProtNLM"/>
    </source>
</evidence>
<dbReference type="SUPFAM" id="SSF54160">
    <property type="entry name" value="Chromo domain-like"/>
    <property type="match status" value="1"/>
</dbReference>
<comment type="caution">
    <text evidence="3">The sequence shown here is derived from an EMBL/GenBank/DDBJ whole genome shotgun (WGS) entry which is preliminary data.</text>
</comment>
<sequence>MAPYEALYGRPCRSPLYWDEEGQRSIEGPELIQDTYSVGDRVFLWVSPWKGVLRFGRKGKLSPRYIGPYEILERIGPLAYRLALPSEMSQMHDVFHVSMLRRYRSDSKHVIPAQDIEIASDMSYVEEPVQIIGSRVKQLRNRVIPLVKILWKNHPTEEATWETEEHMRNQYPHLFDGTGTCIYDFPGLDCEYELTGLIGFGGGVN</sequence>
<proteinExistence type="predicted"/>
<name>A0AAV8SJ54_9ROSI</name>
<feature type="domain" description="Chromo" evidence="1">
    <location>
        <begin position="128"/>
        <end position="175"/>
    </location>
</feature>
<evidence type="ECO:0000259" key="2">
    <source>
        <dbReference type="Pfam" id="PF24626"/>
    </source>
</evidence>
<dbReference type="EMBL" id="JAIWQS010000010">
    <property type="protein sequence ID" value="KAJ8751935.1"/>
    <property type="molecule type" value="Genomic_DNA"/>
</dbReference>
<organism evidence="3 4">
    <name type="scientific">Erythroxylum novogranatense</name>
    <dbReference type="NCBI Taxonomy" id="1862640"/>
    <lineage>
        <taxon>Eukaryota</taxon>
        <taxon>Viridiplantae</taxon>
        <taxon>Streptophyta</taxon>
        <taxon>Embryophyta</taxon>
        <taxon>Tracheophyta</taxon>
        <taxon>Spermatophyta</taxon>
        <taxon>Magnoliopsida</taxon>
        <taxon>eudicotyledons</taxon>
        <taxon>Gunneridae</taxon>
        <taxon>Pentapetalae</taxon>
        <taxon>rosids</taxon>
        <taxon>fabids</taxon>
        <taxon>Malpighiales</taxon>
        <taxon>Erythroxylaceae</taxon>
        <taxon>Erythroxylum</taxon>
    </lineage>
</organism>
<dbReference type="InterPro" id="IPR023780">
    <property type="entry name" value="Chromo_domain"/>
</dbReference>
<dbReference type="InterPro" id="IPR056924">
    <property type="entry name" value="SH3_Tf2-1"/>
</dbReference>
<dbReference type="Gene3D" id="2.40.50.40">
    <property type="match status" value="1"/>
</dbReference>
<dbReference type="PANTHER" id="PTHR46148:SF44">
    <property type="entry name" value="GAG-POL POLYPROTEIN"/>
    <property type="match status" value="1"/>
</dbReference>
<feature type="domain" description="Tf2-1-like SH3-like" evidence="2">
    <location>
        <begin position="39"/>
        <end position="104"/>
    </location>
</feature>
<dbReference type="Pfam" id="PF00385">
    <property type="entry name" value="Chromo"/>
    <property type="match status" value="1"/>
</dbReference>